<keyword evidence="11" id="KW-0832">Ubl conjugation</keyword>
<evidence type="ECO:0000256" key="14">
    <source>
        <dbReference type="ARBA" id="ARBA00023015"/>
    </source>
</evidence>
<sequence length="2796" mass="307834">MAAAASASPGASGSVRGRFPGRPWVGRSGNRADRARVAFLITRAPKEEEPAQSPIPGIHRNTKRLAGACAQDSHSAQEDLEELKEEKPGSNVLHQAPRSSKGPTSPTSSPTVSPCKEESFSLSNSKQVSPTQSLNKQERLTLPTSMHGFTPEKIVRVHLTPLDPSLYSLNSSILLSSKESEVASHNHHTVLLSPAKEQTNSINTARRNKRRKGKEKRLTFRKTPSRQRPKDKFVALGASTATNQDVLADSSVAFTEESPADVQTMVEMEADLALEVSSKPSTSNSDQPTGQNSKAKGKIEEQASKVEVEQDKASLSLKRKGQRDRQVRKVKWKLRAENRQVSEEEPRENERENPEGDISQEKVQDEKILATVEPVPDNGLPAEPDPPHEKEGISEQAREDGADLIPPPFEEHHEGVKLENSSTLEETKVTDQLQPAEPLPETTESSSNQLPTPVSQSANPVADSPTPSDQQPQPKPFGPLKKGKKAKRPCSLQAATEKLIAKVKEAQNKAQSHLAQPSKSDATVVVKPAVNARPSRVIKIPKRFIDEEASNATDTQTKKGPSETASSMDFEKQVLLTPADPRFSLFNEDDHHNNLPPASPCTESSPSSSAPSSPSSSPPFQPATVNSTPPESSRKNILRAPTFRWNSFNLSASETQEMQSSSQPSLRLASPESSEDPVKPNAQTSVPFSPITSDSTPKPESKRSPLLRAPQFTPSEAHLKIYQSVSLQGSKDKKPAITSRIHPSEHNLATAAGSLPDPSPSTTAKQELQPAGRRANHLALPLFVDTVSSTNSKLPEPVQSLSLKSQHELRANQTLDASAKPLKIEAMTLCTGEGPVCKVAVKSELLSQAAASSQSVLTFPPTELSLSGTDKKVISLLEKAKIQLFNIDKQKNAEQGQDSPVQGPRIKHVCRHPAVALGQPRAMIPEDIPRLSALPLCEREATVPVAAPPEEDSSASEPEPTTVTRQRPVRQPPAPPPRRPRPISRARLRMARCGTCKGCNVMEDCGKCVNCKDKTKFGGPNTKKQCCMYRRCERIEARRQQRMAQKGRKPIRHLQARESSSESEGSFLDVIRNDDTEVSDRLESSVPSQRKSTRRCVRQRPCYDLFPDSEDSDFEPSPSVPRRKQRRESDLLPQDSEEQNKPRRVPQQPVILRARSGQEQDSALNGASTKIKSSDGTHRLRVDFKEDCDLQNVWMMGGLSILTSVPVTPTHVCLLCASRGHHQFLYCQVCCEPFHMFCLEESERPLPEQEDSWCCQRCKFCNVCGHKGKAKKPLLECELCQTNYHIYCLGPNYPVKPPRSGKGWLCSSCVRCKSCGASPAVDAELEMTEGGNLCTACSALYNRGSFCPICSRCYEESDYESKMIQCAKCDKWVHSKCEGLSDEGYEILSNLPDSVVYTCPPCLSEGGAIWREAMLSELTAGFHAILQSLLTSDLSSPLLHCAQCSSEKTEGKCVYAPCDLKSLERVLKDGHYKAIASFNDDIVRIIQENVDSGVLAEGGVALKTLYIKLMDKSFSWFSVEDSKYWEKNDKYLISGVLPNAVMPPYSDHSYALWQEREDANHSSNGKVLPPTLPRKIKKEEAETPGLPEKDNRQCVLCLKYGDDEPKDAGRMLYIGQNEWTHINCAIWSAEVFEENDGSLKNVHAAVARGRQMRCEFCLKAGATVGCCLSTCQSNFHFMCARARNCTFQEDKKVFCQKHCKHLDGMKVDPDSFDVLRRVYVDFEGISFRRKFLQGLEPENVNMMIGAMKIDSLGMLTDLSVSEGKIYPVGYQCSRLYWSTLDARRRCWYKCRIVEHRPKEGDLFSDGEDAQCINRTIVHSPGLVPETTETIPASTPPAIEAPSLPHRPPPEPITTAAAPRSFSGARMKTPNYSPSRRPLGGSRPLPSPGSPSSSSLSHHILTVSDPEVTPLRRTRRPPAPPPPRTTRQPSAQVSQDSESPPPSTTSPSLTQHSPTEVPSQLLTDMEGMSSLEGGLGTGPLQCGTQILVGKELADESDGGSSSEEEETGGQYYGLTRTVVSNESLSPLLCTTPPGLIEQLDGIHDSTDSEEPTQNHHGPLSTGKTPSHLPSEIVDFVLKSDEVTEKDHVTKQQERVASPMPTASSIMQNGNAVVSLSNGTDCVSYQSSQGPPALRDPPQVQRVCRPLVPITPNGPLCPSDPASVTMSKLTSKFLLVNKTTGQIIAVQDDGVDSVGQRKPLQEGANSDPHPVTKLTPLRPNNRIIPKPNHATPITCLPPTTASVLSSTSPAPTQNIGAVFLQTTPSGNSSFTLRVLPMLNVMQGPGQLTLGAQTVMAPTITGLSQTCLLQGLPINSGLLSVAPTAVQSQVQPQMQTPVQLPLIQPASQKNHPIQPAIKRPFSVVNNISPKKKPKLELSDKLETSDQQSIAESVVVNYFSCASETVTTMRSKRNRLKTSAYKDFVHPDSMDEDEPTLDSEIHLDLTVDVKSEDPSFDSPKGSFGSEPPAGFSPSFEDFEERFQEEKENMLPKKGRPHLRFEIISEDGFYTQSDSAEGAWKSVVEKVQEARSAARLRHLSFSAGLSGSRMLGVQHDAVLFLLEQLTGAERCRGYKFHFHPQEVDEEELVVNSSGCARSEFYVRKSTFDMFNFLASQHRTLPEFCTYEEEEDEVQLKSTRRATSMDLPMAMRFRHLKRTSKEAVGVYRSSIHGRGLFCKRNIDAGEMVIEYSGIVIRSVLTDKREKYYDSKGIGCYMFRIDDFDVVDATMHGNAARFINHSCEPNCYSRVIHVEGQKHIVIFALRSIYRGEELTYDYKFPIEDASNKLPCNCGAKKCRRFLN</sequence>
<evidence type="ECO:0000256" key="6">
    <source>
        <dbReference type="ARBA" id="ARBA00022691"/>
    </source>
</evidence>
<evidence type="ECO:0000313" key="30">
    <source>
        <dbReference type="Proteomes" id="UP001181693"/>
    </source>
</evidence>
<dbReference type="PROSITE" id="PS51542">
    <property type="entry name" value="FYRN"/>
    <property type="match status" value="1"/>
</dbReference>
<evidence type="ECO:0000256" key="20">
    <source>
        <dbReference type="ARBA" id="ARBA00049353"/>
    </source>
</evidence>
<evidence type="ECO:0000256" key="8">
    <source>
        <dbReference type="ARBA" id="ARBA00022737"/>
    </source>
</evidence>
<feature type="compositionally biased region" description="Low complexity" evidence="23">
    <location>
        <begin position="1872"/>
        <end position="1896"/>
    </location>
</feature>
<keyword evidence="30" id="KW-1185">Reference proteome</keyword>
<feature type="region of interest" description="Disordered" evidence="23">
    <location>
        <begin position="749"/>
        <end position="772"/>
    </location>
</feature>
<feature type="domain" description="PHD-type" evidence="28">
    <location>
        <begin position="1591"/>
        <end position="1699"/>
    </location>
</feature>
<comment type="catalytic activity">
    <reaction evidence="20">
        <text>L-lysyl(4)-[histone H3] + S-adenosyl-L-methionine = N(6)-methyl-L-lysyl(4)-[histone H3] + S-adenosyl-L-homocysteine + H(+)</text>
        <dbReference type="Rhea" id="RHEA:60264"/>
        <dbReference type="Rhea" id="RHEA-COMP:15543"/>
        <dbReference type="Rhea" id="RHEA-COMP:15547"/>
        <dbReference type="ChEBI" id="CHEBI:15378"/>
        <dbReference type="ChEBI" id="CHEBI:29969"/>
        <dbReference type="ChEBI" id="CHEBI:57856"/>
        <dbReference type="ChEBI" id="CHEBI:59789"/>
        <dbReference type="ChEBI" id="CHEBI:61929"/>
        <dbReference type="EC" id="2.1.1.364"/>
    </reaction>
    <physiologicalReaction direction="left-to-right" evidence="20">
        <dbReference type="Rhea" id="RHEA:60265"/>
    </physiologicalReaction>
</comment>
<comment type="caution">
    <text evidence="29">The sequence shown here is derived from an EMBL/GenBank/DDBJ whole genome shotgun (WGS) entry which is preliminary data.</text>
</comment>
<feature type="region of interest" description="Disordered" evidence="23">
    <location>
        <begin position="196"/>
        <end position="237"/>
    </location>
</feature>
<dbReference type="EMBL" id="DYDO01000011">
    <property type="protein sequence ID" value="DBA15746.1"/>
    <property type="molecule type" value="Genomic_DNA"/>
</dbReference>
<keyword evidence="4" id="KW-0489">Methyltransferase</keyword>
<evidence type="ECO:0000256" key="15">
    <source>
        <dbReference type="ARBA" id="ARBA00023117"/>
    </source>
</evidence>
<feature type="region of interest" description="Disordered" evidence="23">
    <location>
        <begin position="1107"/>
        <end position="1175"/>
    </location>
</feature>
<dbReference type="Proteomes" id="UP001181693">
    <property type="component" value="Unassembled WGS sequence"/>
</dbReference>
<dbReference type="InterPro" id="IPR034732">
    <property type="entry name" value="EPHD"/>
</dbReference>
<keyword evidence="6" id="KW-0949">S-adenosyl-L-methionine</keyword>
<evidence type="ECO:0000256" key="5">
    <source>
        <dbReference type="ARBA" id="ARBA00022679"/>
    </source>
</evidence>
<evidence type="ECO:0000256" key="16">
    <source>
        <dbReference type="ARBA" id="ARBA00023125"/>
    </source>
</evidence>
<feature type="domain" description="PHD-type" evidence="24">
    <location>
        <begin position="1258"/>
        <end position="1312"/>
    </location>
</feature>
<feature type="region of interest" description="Disordered" evidence="23">
    <location>
        <begin position="276"/>
        <end position="493"/>
    </location>
</feature>
<feature type="region of interest" description="Disordered" evidence="23">
    <location>
        <begin position="1991"/>
        <end position="2010"/>
    </location>
</feature>
<dbReference type="Gene3D" id="2.170.270.10">
    <property type="entry name" value="SET domain"/>
    <property type="match status" value="1"/>
</dbReference>
<keyword evidence="3" id="KW-0597">Phosphoprotein</keyword>
<dbReference type="Gene3D" id="3.30.40.10">
    <property type="entry name" value="Zinc/RING finger domain, C3HC4 (zinc finger)"/>
    <property type="match status" value="3"/>
</dbReference>
<feature type="compositionally biased region" description="Low complexity" evidence="23">
    <location>
        <begin position="955"/>
        <end position="966"/>
    </location>
</feature>
<evidence type="ECO:0000256" key="17">
    <source>
        <dbReference type="ARBA" id="ARBA00023163"/>
    </source>
</evidence>
<evidence type="ECO:0000259" key="27">
    <source>
        <dbReference type="PROSITE" id="PS51058"/>
    </source>
</evidence>
<dbReference type="Pfam" id="PF13771">
    <property type="entry name" value="zf-HC5HC2H"/>
    <property type="match status" value="1"/>
</dbReference>
<dbReference type="InterPro" id="IPR002857">
    <property type="entry name" value="Znf_CXXC"/>
</dbReference>
<organism evidence="29 30">
    <name type="scientific">Pyxicephalus adspersus</name>
    <name type="common">African bullfrog</name>
    <dbReference type="NCBI Taxonomy" id="30357"/>
    <lineage>
        <taxon>Eukaryota</taxon>
        <taxon>Metazoa</taxon>
        <taxon>Chordata</taxon>
        <taxon>Craniata</taxon>
        <taxon>Vertebrata</taxon>
        <taxon>Euteleostomi</taxon>
        <taxon>Amphibia</taxon>
        <taxon>Batrachia</taxon>
        <taxon>Anura</taxon>
        <taxon>Neobatrachia</taxon>
        <taxon>Ranoidea</taxon>
        <taxon>Pyxicephalidae</taxon>
        <taxon>Pyxicephalinae</taxon>
        <taxon>Pyxicephalus</taxon>
    </lineage>
</organism>
<evidence type="ECO:0000256" key="18">
    <source>
        <dbReference type="ARBA" id="ARBA00023242"/>
    </source>
</evidence>
<evidence type="ECO:0000256" key="12">
    <source>
        <dbReference type="ARBA" id="ARBA00022853"/>
    </source>
</evidence>
<dbReference type="FunFam" id="3.30.40.10:FF:000071">
    <property type="entry name" value="Histone-lysine N-methyltransferase"/>
    <property type="match status" value="1"/>
</dbReference>
<feature type="compositionally biased region" description="Basic and acidic residues" evidence="23">
    <location>
        <begin position="1577"/>
        <end position="1586"/>
    </location>
</feature>
<feature type="domain" description="Post-SET" evidence="26">
    <location>
        <begin position="2780"/>
        <end position="2796"/>
    </location>
</feature>
<dbReference type="CDD" id="cd15507">
    <property type="entry name" value="PHD2_KMT2A_like"/>
    <property type="match status" value="1"/>
</dbReference>
<dbReference type="SMART" id="SM00249">
    <property type="entry name" value="PHD"/>
    <property type="match status" value="4"/>
</dbReference>
<keyword evidence="2" id="KW-1017">Isopeptide bond</keyword>
<feature type="region of interest" description="Disordered" evidence="23">
    <location>
        <begin position="1040"/>
        <end position="1072"/>
    </location>
</feature>
<dbReference type="GO" id="GO:0035097">
    <property type="term" value="C:histone methyltransferase complex"/>
    <property type="evidence" value="ECO:0007669"/>
    <property type="project" value="TreeGrafter"/>
</dbReference>
<feature type="compositionally biased region" description="Polar residues" evidence="23">
    <location>
        <begin position="278"/>
        <end position="294"/>
    </location>
</feature>
<feature type="region of interest" description="Disordered" evidence="23">
    <location>
        <begin position="944"/>
        <end position="986"/>
    </location>
</feature>
<feature type="domain" description="PHD-type" evidence="24">
    <location>
        <begin position="1210"/>
        <end position="1261"/>
    </location>
</feature>
<feature type="compositionally biased region" description="Low complexity" evidence="23">
    <location>
        <begin position="97"/>
        <end position="114"/>
    </location>
</feature>
<keyword evidence="13" id="KW-0007">Acetylation</keyword>
<dbReference type="SMART" id="SM00541">
    <property type="entry name" value="FYRN"/>
    <property type="match status" value="1"/>
</dbReference>
<feature type="region of interest" description="Disordered" evidence="23">
    <location>
        <begin position="1561"/>
        <end position="1586"/>
    </location>
</feature>
<dbReference type="PROSITE" id="PS50280">
    <property type="entry name" value="SET"/>
    <property type="match status" value="1"/>
</dbReference>
<dbReference type="CDD" id="cd15694">
    <property type="entry name" value="ePHD_KMT2B"/>
    <property type="match status" value="1"/>
</dbReference>
<keyword evidence="10" id="KW-0862">Zinc</keyword>
<feature type="compositionally biased region" description="Polar residues" evidence="23">
    <location>
        <begin position="442"/>
        <end position="459"/>
    </location>
</feature>
<dbReference type="Pfam" id="PF00856">
    <property type="entry name" value="SET"/>
    <property type="match status" value="1"/>
</dbReference>
<evidence type="ECO:0000256" key="9">
    <source>
        <dbReference type="ARBA" id="ARBA00022771"/>
    </source>
</evidence>
<name>A0AAV2ZIP4_PYXAD</name>
<dbReference type="SUPFAM" id="SSF82199">
    <property type="entry name" value="SET domain"/>
    <property type="match status" value="1"/>
</dbReference>
<proteinExistence type="predicted"/>
<evidence type="ECO:0000256" key="3">
    <source>
        <dbReference type="ARBA" id="ARBA00022553"/>
    </source>
</evidence>
<dbReference type="FunFam" id="3.30.40.10:FF:000089">
    <property type="entry name" value="Histone-lysine N-methyltransferase"/>
    <property type="match status" value="1"/>
</dbReference>
<feature type="compositionally biased region" description="Polar residues" evidence="23">
    <location>
        <begin position="644"/>
        <end position="665"/>
    </location>
</feature>
<dbReference type="PANTHER" id="PTHR45838">
    <property type="entry name" value="HISTONE-LYSINE-N-METHYLTRANSFERASE 2 KMT2 FAMILY MEMBER"/>
    <property type="match status" value="1"/>
</dbReference>
<comment type="catalytic activity">
    <reaction evidence="21">
        <text>N(6)-methyl-L-lysyl(4)-[histone H3] + S-adenosyl-L-methionine = N(6),N(6)-dimethyl-L-lysyl(4)-[histone H3] + S-adenosyl-L-homocysteine + H(+)</text>
        <dbReference type="Rhea" id="RHEA:60268"/>
        <dbReference type="Rhea" id="RHEA-COMP:15540"/>
        <dbReference type="Rhea" id="RHEA-COMP:15543"/>
        <dbReference type="ChEBI" id="CHEBI:15378"/>
        <dbReference type="ChEBI" id="CHEBI:57856"/>
        <dbReference type="ChEBI" id="CHEBI:59789"/>
        <dbReference type="ChEBI" id="CHEBI:61929"/>
        <dbReference type="ChEBI" id="CHEBI:61976"/>
    </reaction>
    <physiologicalReaction direction="left-to-right" evidence="21">
        <dbReference type="Rhea" id="RHEA:60269"/>
    </physiologicalReaction>
</comment>
<dbReference type="InterPro" id="IPR001214">
    <property type="entry name" value="SET_dom"/>
</dbReference>
<feature type="compositionally biased region" description="Basic and acidic residues" evidence="23">
    <location>
        <begin position="2083"/>
        <end position="2092"/>
    </location>
</feature>
<feature type="region of interest" description="Disordered" evidence="23">
    <location>
        <begin position="2037"/>
        <end position="2067"/>
    </location>
</feature>
<dbReference type="Pfam" id="PF00628">
    <property type="entry name" value="PHD"/>
    <property type="match status" value="2"/>
</dbReference>
<keyword evidence="5" id="KW-0808">Transferase</keyword>
<feature type="compositionally biased region" description="Polar residues" evidence="23">
    <location>
        <begin position="196"/>
        <end position="205"/>
    </location>
</feature>
<evidence type="ECO:0000256" key="11">
    <source>
        <dbReference type="ARBA" id="ARBA00022843"/>
    </source>
</evidence>
<feature type="compositionally biased region" description="Polar residues" evidence="23">
    <location>
        <begin position="681"/>
        <end position="696"/>
    </location>
</feature>
<dbReference type="GO" id="GO:0032259">
    <property type="term" value="P:methylation"/>
    <property type="evidence" value="ECO:0007669"/>
    <property type="project" value="UniProtKB-KW"/>
</dbReference>
<dbReference type="InterPro" id="IPR001965">
    <property type="entry name" value="Znf_PHD"/>
</dbReference>
<feature type="compositionally biased region" description="Basic residues" evidence="23">
    <location>
        <begin position="1045"/>
        <end position="1054"/>
    </location>
</feature>
<dbReference type="InterPro" id="IPR011011">
    <property type="entry name" value="Znf_FYVE_PHD"/>
</dbReference>
<feature type="region of interest" description="Disordered" evidence="23">
    <location>
        <begin position="1820"/>
        <end position="1955"/>
    </location>
</feature>
<dbReference type="InterPro" id="IPR013083">
    <property type="entry name" value="Znf_RING/FYVE/PHD"/>
</dbReference>
<keyword evidence="9 22" id="KW-0863">Zinc-finger</keyword>
<evidence type="ECO:0000256" key="10">
    <source>
        <dbReference type="ARBA" id="ARBA00022833"/>
    </source>
</evidence>
<dbReference type="GO" id="GO:0003677">
    <property type="term" value="F:DNA binding"/>
    <property type="evidence" value="ECO:0007669"/>
    <property type="project" value="UniProtKB-KW"/>
</dbReference>
<evidence type="ECO:0000313" key="29">
    <source>
        <dbReference type="EMBL" id="DBA15746.1"/>
    </source>
</evidence>
<dbReference type="PROSITE" id="PS51805">
    <property type="entry name" value="EPHD"/>
    <property type="match status" value="1"/>
</dbReference>
<feature type="region of interest" description="Disordered" evidence="23">
    <location>
        <begin position="543"/>
        <end position="715"/>
    </location>
</feature>
<dbReference type="PROSITE" id="PS50016">
    <property type="entry name" value="ZF_PHD_2"/>
    <property type="match status" value="3"/>
</dbReference>
<feature type="compositionally biased region" description="Basic and acidic residues" evidence="23">
    <location>
        <begin position="334"/>
        <end position="368"/>
    </location>
</feature>
<dbReference type="InterPro" id="IPR041959">
    <property type="entry name" value="KMT2B_ePHD"/>
</dbReference>
<keyword evidence="8" id="KW-0677">Repeat</keyword>
<keyword evidence="17" id="KW-0804">Transcription</keyword>
<dbReference type="Pfam" id="PF05965">
    <property type="entry name" value="FYRC"/>
    <property type="match status" value="1"/>
</dbReference>
<evidence type="ECO:0000256" key="21">
    <source>
        <dbReference type="ARBA" id="ARBA00050089"/>
    </source>
</evidence>
<feature type="compositionally biased region" description="Low complexity" evidence="23">
    <location>
        <begin position="1"/>
        <end position="14"/>
    </location>
</feature>
<feature type="compositionally biased region" description="Basic residues" evidence="23">
    <location>
        <begin position="206"/>
        <end position="227"/>
    </location>
</feature>
<feature type="compositionally biased region" description="Polar residues" evidence="23">
    <location>
        <begin position="120"/>
        <end position="135"/>
    </location>
</feature>
<dbReference type="InterPro" id="IPR046341">
    <property type="entry name" value="SET_dom_sf"/>
</dbReference>
<keyword evidence="12" id="KW-0156">Chromatin regulator</keyword>
<dbReference type="GO" id="GO:0008270">
    <property type="term" value="F:zinc ion binding"/>
    <property type="evidence" value="ECO:0007669"/>
    <property type="project" value="UniProtKB-KW"/>
</dbReference>
<evidence type="ECO:0000259" key="24">
    <source>
        <dbReference type="PROSITE" id="PS50016"/>
    </source>
</evidence>
<dbReference type="SMART" id="SM00317">
    <property type="entry name" value="SET"/>
    <property type="match status" value="1"/>
</dbReference>
<feature type="region of interest" description="Disordered" evidence="23">
    <location>
        <begin position="2446"/>
        <end position="2466"/>
    </location>
</feature>
<evidence type="ECO:0000256" key="23">
    <source>
        <dbReference type="SAM" id="MobiDB-lite"/>
    </source>
</evidence>
<evidence type="ECO:0000256" key="22">
    <source>
        <dbReference type="PROSITE-ProRule" id="PRU00509"/>
    </source>
</evidence>
<dbReference type="PROSITE" id="PS50868">
    <property type="entry name" value="POST_SET"/>
    <property type="match status" value="1"/>
</dbReference>
<dbReference type="PROSITE" id="PS51058">
    <property type="entry name" value="ZF_CXXC"/>
    <property type="match status" value="1"/>
</dbReference>
<comment type="subcellular location">
    <subcellularLocation>
        <location evidence="1">Nucleus</location>
    </subcellularLocation>
</comment>
<keyword evidence="7" id="KW-0479">Metal-binding</keyword>
<dbReference type="Gene3D" id="1.20.920.10">
    <property type="entry name" value="Bromodomain-like"/>
    <property type="match status" value="1"/>
</dbReference>
<feature type="compositionally biased region" description="Low complexity" evidence="23">
    <location>
        <begin position="463"/>
        <end position="472"/>
    </location>
</feature>
<dbReference type="InterPro" id="IPR047219">
    <property type="entry name" value="KMT2A_2B_SET"/>
</dbReference>
<dbReference type="SMART" id="SM00508">
    <property type="entry name" value="PostSET"/>
    <property type="match status" value="2"/>
</dbReference>
<keyword evidence="16" id="KW-0238">DNA-binding</keyword>
<feature type="compositionally biased region" description="Low complexity" evidence="23">
    <location>
        <begin position="1944"/>
        <end position="1954"/>
    </location>
</feature>
<dbReference type="Gene3D" id="3.30.160.360">
    <property type="match status" value="2"/>
</dbReference>
<keyword evidence="14" id="KW-0805">Transcription regulation</keyword>
<dbReference type="EC" id="2.1.1.364" evidence="19"/>
<dbReference type="Pfam" id="PF02008">
    <property type="entry name" value="zf-CXXC"/>
    <property type="match status" value="1"/>
</dbReference>
<gene>
    <name evidence="29" type="ORF">GDO54_003214</name>
</gene>
<evidence type="ECO:0000256" key="13">
    <source>
        <dbReference type="ARBA" id="ARBA00022990"/>
    </source>
</evidence>
<evidence type="ECO:0000259" key="28">
    <source>
        <dbReference type="PROSITE" id="PS51805"/>
    </source>
</evidence>
<reference evidence="29" key="1">
    <citation type="thesis" date="2020" institute="ProQuest LLC" country="789 East Eisenhower Parkway, Ann Arbor, MI, USA">
        <title>Comparative Genomics and Chromosome Evolution.</title>
        <authorList>
            <person name="Mudd A.B."/>
        </authorList>
    </citation>
    <scope>NUCLEOTIDE SEQUENCE</scope>
    <source>
        <strain evidence="29">1538</strain>
        <tissue evidence="29">Blood</tissue>
    </source>
</reference>
<dbReference type="FunFam" id="2.170.270.10:FF:000004">
    <property type="entry name" value="Histone-lysine N-methyltransferase"/>
    <property type="match status" value="1"/>
</dbReference>
<dbReference type="PROSITE" id="PS51543">
    <property type="entry name" value="FYRC"/>
    <property type="match status" value="1"/>
</dbReference>
<evidence type="ECO:0000259" key="26">
    <source>
        <dbReference type="PROSITE" id="PS50868"/>
    </source>
</evidence>
<accession>A0AAV2ZIP4</accession>
<dbReference type="InterPro" id="IPR003888">
    <property type="entry name" value="FYrich_N"/>
</dbReference>
<feature type="compositionally biased region" description="Acidic residues" evidence="23">
    <location>
        <begin position="1993"/>
        <end position="2006"/>
    </location>
</feature>
<feature type="domain" description="SET" evidence="25">
    <location>
        <begin position="2656"/>
        <end position="2772"/>
    </location>
</feature>
<dbReference type="Pfam" id="PF05964">
    <property type="entry name" value="FYRN"/>
    <property type="match status" value="1"/>
</dbReference>
<feature type="domain" description="CXXC-type" evidence="27">
    <location>
        <begin position="986"/>
        <end position="1033"/>
    </location>
</feature>
<dbReference type="SMART" id="SM00542">
    <property type="entry name" value="FYRC"/>
    <property type="match status" value="1"/>
</dbReference>
<feature type="compositionally biased region" description="Basic residues" evidence="23">
    <location>
        <begin position="317"/>
        <end position="333"/>
    </location>
</feature>
<dbReference type="InterPro" id="IPR019787">
    <property type="entry name" value="Znf_PHD-finger"/>
</dbReference>
<keyword evidence="15" id="KW-0103">Bromodomain</keyword>
<dbReference type="InterPro" id="IPR036427">
    <property type="entry name" value="Bromodomain-like_sf"/>
</dbReference>
<feature type="region of interest" description="Disordered" evidence="23">
    <location>
        <begin position="2083"/>
        <end position="2102"/>
    </location>
</feature>
<feature type="region of interest" description="Disordered" evidence="23">
    <location>
        <begin position="1"/>
        <end position="145"/>
    </location>
</feature>
<evidence type="ECO:0000256" key="4">
    <source>
        <dbReference type="ARBA" id="ARBA00022603"/>
    </source>
</evidence>
<dbReference type="GO" id="GO:0140945">
    <property type="term" value="F:histone H3K4 monomethyltransferase activity"/>
    <property type="evidence" value="ECO:0007669"/>
    <property type="project" value="UniProtKB-EC"/>
</dbReference>
<dbReference type="GO" id="GO:0045893">
    <property type="term" value="P:positive regulation of DNA-templated transcription"/>
    <property type="evidence" value="ECO:0007669"/>
    <property type="project" value="TreeGrafter"/>
</dbReference>
<evidence type="ECO:0000256" key="7">
    <source>
        <dbReference type="ARBA" id="ARBA00022723"/>
    </source>
</evidence>
<evidence type="ECO:0000256" key="19">
    <source>
        <dbReference type="ARBA" id="ARBA00023620"/>
    </source>
</evidence>
<dbReference type="CDD" id="cd19170">
    <property type="entry name" value="SET_KMT2A_2B"/>
    <property type="match status" value="1"/>
</dbReference>
<dbReference type="CDD" id="cd15589">
    <property type="entry name" value="PHD1_KMT2B"/>
    <property type="match status" value="1"/>
</dbReference>
<dbReference type="InterPro" id="IPR003889">
    <property type="entry name" value="FYrich_C"/>
</dbReference>
<evidence type="ECO:0000256" key="2">
    <source>
        <dbReference type="ARBA" id="ARBA00022499"/>
    </source>
</evidence>
<dbReference type="InterPro" id="IPR003616">
    <property type="entry name" value="Post-SET_dom"/>
</dbReference>
<keyword evidence="18" id="KW-0539">Nucleus</keyword>
<feature type="compositionally biased region" description="Polar residues" evidence="23">
    <location>
        <begin position="1157"/>
        <end position="1171"/>
    </location>
</feature>
<evidence type="ECO:0000256" key="1">
    <source>
        <dbReference type="ARBA" id="ARBA00004123"/>
    </source>
</evidence>
<dbReference type="FunFam" id="3.30.40.10:FF:000002">
    <property type="entry name" value="Histone-lysine N-methyltransferase"/>
    <property type="match status" value="1"/>
</dbReference>
<dbReference type="SUPFAM" id="SSF57903">
    <property type="entry name" value="FYVE/PHD zinc finger"/>
    <property type="match status" value="2"/>
</dbReference>
<evidence type="ECO:0000259" key="25">
    <source>
        <dbReference type="PROSITE" id="PS50280"/>
    </source>
</evidence>
<feature type="compositionally biased region" description="Basic and acidic residues" evidence="23">
    <location>
        <begin position="297"/>
        <end position="312"/>
    </location>
</feature>
<protein>
    <recommendedName>
        <fullName evidence="19">[histone H3]-lysine(4) N-methyltransferase</fullName>
        <ecNumber evidence="19">2.1.1.364</ecNumber>
    </recommendedName>
</protein>
<dbReference type="PANTHER" id="PTHR45838:SF3">
    <property type="entry name" value="HISTONE-LYSINE N-METHYLTRANSFERASE 2B"/>
    <property type="match status" value="1"/>
</dbReference>
<dbReference type="CDD" id="cd15593">
    <property type="entry name" value="PHD3_KMT2B"/>
    <property type="match status" value="1"/>
</dbReference>
<feature type="domain" description="PHD-type" evidence="24">
    <location>
        <begin position="1344"/>
        <end position="1405"/>
    </location>
</feature>
<feature type="compositionally biased region" description="Low complexity" evidence="23">
    <location>
        <begin position="600"/>
        <end position="615"/>
    </location>
</feature>
<feature type="compositionally biased region" description="Basic and acidic residues" evidence="23">
    <location>
        <begin position="385"/>
        <end position="401"/>
    </location>
</feature>